<comment type="caution">
    <text evidence="1">The sequence shown here is derived from an EMBL/GenBank/DDBJ whole genome shotgun (WGS) entry which is preliminary data.</text>
</comment>
<reference evidence="1 2" key="1">
    <citation type="submission" date="2015-01" db="EMBL/GenBank/DDBJ databases">
        <title>Evolution of Trichinella species and genotypes.</title>
        <authorList>
            <person name="Korhonen P.K."/>
            <person name="Edoardo P."/>
            <person name="Giuseppe L.R."/>
            <person name="Gasser R.B."/>
        </authorList>
    </citation>
    <scope>NUCLEOTIDE SEQUENCE [LARGE SCALE GENOMIC DNA]</scope>
    <source>
        <strain evidence="1">ISS417</strain>
    </source>
</reference>
<organism evidence="1 2">
    <name type="scientific">Trichinella murrelli</name>
    <dbReference type="NCBI Taxonomy" id="144512"/>
    <lineage>
        <taxon>Eukaryota</taxon>
        <taxon>Metazoa</taxon>
        <taxon>Ecdysozoa</taxon>
        <taxon>Nematoda</taxon>
        <taxon>Enoplea</taxon>
        <taxon>Dorylaimia</taxon>
        <taxon>Trichinellida</taxon>
        <taxon>Trichinellidae</taxon>
        <taxon>Trichinella</taxon>
    </lineage>
</organism>
<name>A0A0V0T773_9BILA</name>
<dbReference type="EMBL" id="JYDJ01000498">
    <property type="protein sequence ID" value="KRX34909.1"/>
    <property type="molecule type" value="Genomic_DNA"/>
</dbReference>
<dbReference type="AlphaFoldDB" id="A0A0V0T773"/>
<gene>
    <name evidence="1" type="ORF">T05_5490</name>
</gene>
<evidence type="ECO:0000313" key="1">
    <source>
        <dbReference type="EMBL" id="KRX34909.1"/>
    </source>
</evidence>
<protein>
    <submittedName>
        <fullName evidence="1">Uncharacterized protein</fullName>
    </submittedName>
</protein>
<evidence type="ECO:0000313" key="2">
    <source>
        <dbReference type="Proteomes" id="UP000055048"/>
    </source>
</evidence>
<sequence length="50" mass="5353">MGTWSFPVSSVALATLPVSYPYYPAVPPPLFPTTTMSIQGESYTLTTKGV</sequence>
<dbReference type="Proteomes" id="UP000055048">
    <property type="component" value="Unassembled WGS sequence"/>
</dbReference>
<accession>A0A0V0T773</accession>
<keyword evidence="2" id="KW-1185">Reference proteome</keyword>
<proteinExistence type="predicted"/>